<evidence type="ECO:0000313" key="2">
    <source>
        <dbReference type="Proteomes" id="UP000565155"/>
    </source>
</evidence>
<name>A0A7Y0QZ43_VIBAL</name>
<organism evidence="1 2">
    <name type="scientific">Vibrio alginolyticus</name>
    <dbReference type="NCBI Taxonomy" id="663"/>
    <lineage>
        <taxon>Bacteria</taxon>
        <taxon>Pseudomonadati</taxon>
        <taxon>Pseudomonadota</taxon>
        <taxon>Gammaproteobacteria</taxon>
        <taxon>Vibrionales</taxon>
        <taxon>Vibrionaceae</taxon>
        <taxon>Vibrio</taxon>
    </lineage>
</organism>
<proteinExistence type="predicted"/>
<accession>A0A7Y0QZ43</accession>
<gene>
    <name evidence="1" type="ORF">HKB35_08540</name>
</gene>
<protein>
    <submittedName>
        <fullName evidence="1">Uncharacterized protein</fullName>
    </submittedName>
</protein>
<dbReference type="Proteomes" id="UP000565155">
    <property type="component" value="Unassembled WGS sequence"/>
</dbReference>
<dbReference type="EMBL" id="JABCMA010000006">
    <property type="protein sequence ID" value="NMR73659.1"/>
    <property type="molecule type" value="Genomic_DNA"/>
</dbReference>
<reference evidence="1 2" key="1">
    <citation type="submission" date="2020-04" db="EMBL/GenBank/DDBJ databases">
        <title>Whole-genome sequencing of Vibrio spp. from China reveals different genetic environments of blaCTX-M-14 among diverse lineages.</title>
        <authorList>
            <person name="Zheng Z."/>
            <person name="Ye L."/>
            <person name="Chen S."/>
        </authorList>
    </citation>
    <scope>NUCLEOTIDE SEQUENCE [LARGE SCALE GENOMIC DNA]</scope>
    <source>
        <strain evidence="1 2">Vb1636</strain>
    </source>
</reference>
<evidence type="ECO:0000313" key="1">
    <source>
        <dbReference type="EMBL" id="NMR73659.1"/>
    </source>
</evidence>
<comment type="caution">
    <text evidence="1">The sequence shown here is derived from an EMBL/GenBank/DDBJ whole genome shotgun (WGS) entry which is preliminary data.</text>
</comment>
<sequence length="133" mass="15616">MTKLPDQKACQVLLTMGRRRQVEQAISELNELAVALYHHFRQGKGSITEVMEEIADVEIMLAQIYQLVDKDQLEAIRHKKIEKLDFYLWRVGEIPREISELQHQITKESSTEEIERIELKINALRREMESIKG</sequence>
<dbReference type="RefSeq" id="WP_021453894.1">
    <property type="nucleotide sequence ID" value="NZ_JABCMA010000006.1"/>
</dbReference>
<dbReference type="AlphaFoldDB" id="A0A7Y0QZ43"/>